<evidence type="ECO:0000256" key="2">
    <source>
        <dbReference type="SAM" id="Phobius"/>
    </source>
</evidence>
<gene>
    <name evidence="3" type="ORF">PRZ48_004982</name>
</gene>
<protein>
    <submittedName>
        <fullName evidence="3">Uncharacterized protein</fullName>
    </submittedName>
</protein>
<evidence type="ECO:0000313" key="4">
    <source>
        <dbReference type="Proteomes" id="UP001305779"/>
    </source>
</evidence>
<proteinExistence type="predicted"/>
<evidence type="ECO:0000256" key="1">
    <source>
        <dbReference type="SAM" id="MobiDB-lite"/>
    </source>
</evidence>
<keyword evidence="4" id="KW-1185">Reference proteome</keyword>
<organism evidence="3 4">
    <name type="scientific">Zasmidium cellare</name>
    <name type="common">Wine cellar mold</name>
    <name type="synonym">Racodium cellare</name>
    <dbReference type="NCBI Taxonomy" id="395010"/>
    <lineage>
        <taxon>Eukaryota</taxon>
        <taxon>Fungi</taxon>
        <taxon>Dikarya</taxon>
        <taxon>Ascomycota</taxon>
        <taxon>Pezizomycotina</taxon>
        <taxon>Dothideomycetes</taxon>
        <taxon>Dothideomycetidae</taxon>
        <taxon>Mycosphaerellales</taxon>
        <taxon>Mycosphaerellaceae</taxon>
        <taxon>Zasmidium</taxon>
    </lineage>
</organism>
<dbReference type="Proteomes" id="UP001305779">
    <property type="component" value="Unassembled WGS sequence"/>
</dbReference>
<feature type="transmembrane region" description="Helical" evidence="2">
    <location>
        <begin position="387"/>
        <end position="410"/>
    </location>
</feature>
<accession>A0ABR0ERF5</accession>
<name>A0ABR0ERF5_ZASCE</name>
<keyword evidence="2" id="KW-0472">Membrane</keyword>
<keyword evidence="2" id="KW-1133">Transmembrane helix</keyword>
<dbReference type="EMBL" id="JAXOVC010000003">
    <property type="protein sequence ID" value="KAK4504067.1"/>
    <property type="molecule type" value="Genomic_DNA"/>
</dbReference>
<comment type="caution">
    <text evidence="3">The sequence shown here is derived from an EMBL/GenBank/DDBJ whole genome shotgun (WGS) entry which is preliminary data.</text>
</comment>
<keyword evidence="2" id="KW-0812">Transmembrane</keyword>
<reference evidence="3 4" key="1">
    <citation type="journal article" date="2023" name="G3 (Bethesda)">
        <title>A chromosome-level genome assembly of Zasmidium syzygii isolated from banana leaves.</title>
        <authorList>
            <person name="van Westerhoven A.C."/>
            <person name="Mehrabi R."/>
            <person name="Talebi R."/>
            <person name="Steentjes M.B.F."/>
            <person name="Corcolon B."/>
            <person name="Chong P.A."/>
            <person name="Kema G.H.J."/>
            <person name="Seidl M.F."/>
        </authorList>
    </citation>
    <scope>NUCLEOTIDE SEQUENCE [LARGE SCALE GENOMIC DNA]</scope>
    <source>
        <strain evidence="3 4">P124</strain>
    </source>
</reference>
<evidence type="ECO:0000313" key="3">
    <source>
        <dbReference type="EMBL" id="KAK4504067.1"/>
    </source>
</evidence>
<feature type="compositionally biased region" description="Polar residues" evidence="1">
    <location>
        <begin position="344"/>
        <end position="364"/>
    </location>
</feature>
<feature type="region of interest" description="Disordered" evidence="1">
    <location>
        <begin position="319"/>
        <end position="369"/>
    </location>
</feature>
<sequence length="413" mass="46332">MAQTESLFFTKLPPEIREEIYRFTFDHDKGTPVKIISLSKWIDRDRMDRRVSYNHIIRPAPICPLYKFLISRDYFAEASATWLRFYSVECHHDFTDMIKASPILKANLTRFTTSWRGTWRWPLKFHVLERCRNLRELRLHVSDDIFDHVANKMCYRDLYTEGDYQAVEQLDTIFAILALERVELVLTEHNLAQTDEEKDIWARNVVALEAFLNRTVKRLREAEKGAGGKAEADGEEAQRAPDRFLQWPTSSMPPALPGLPPMSGLSPFSGYSSIWGVPPMPEMPSMLGPYSMSEQSSWPAPASASISALFGMPARLSVQDQTSPSASPPTLAKRYPAKAHPSTAVPNSKASTSSTLGVRTASTKKPNKPLHASHRLSLAKFYADCPLITAVAIAGLALTIINTTVLLLLLGVV</sequence>